<feature type="transmembrane region" description="Helical" evidence="8">
    <location>
        <begin position="12"/>
        <end position="32"/>
    </location>
</feature>
<dbReference type="GO" id="GO:0009103">
    <property type="term" value="P:lipopolysaccharide biosynthetic process"/>
    <property type="evidence" value="ECO:0007669"/>
    <property type="project" value="UniProtKB-ARBA"/>
</dbReference>
<evidence type="ECO:0000256" key="7">
    <source>
        <dbReference type="ARBA" id="ARBA00023136"/>
    </source>
</evidence>
<keyword evidence="4" id="KW-0808">Transferase</keyword>
<reference evidence="10" key="1">
    <citation type="submission" date="2023-03" db="EMBL/GenBank/DDBJ databases">
        <title>Lomoglobus Profundus gen. nov., sp. nov., a novel member of the phylum Verrucomicrobia, isolated from deep-marine sediment of South China Sea.</title>
        <authorList>
            <person name="Ahmad T."/>
            <person name="Ishaq S.E."/>
            <person name="Wang F."/>
        </authorList>
    </citation>
    <scope>NUCLEOTIDE SEQUENCE</scope>
    <source>
        <strain evidence="10">LMO-M01</strain>
    </source>
</reference>
<dbReference type="PROSITE" id="PS51257">
    <property type="entry name" value="PROKAR_LIPOPROTEIN"/>
    <property type="match status" value="1"/>
</dbReference>
<dbReference type="GO" id="GO:0005886">
    <property type="term" value="C:plasma membrane"/>
    <property type="evidence" value="ECO:0007669"/>
    <property type="project" value="UniProtKB-SubCell"/>
</dbReference>
<keyword evidence="7 8" id="KW-0472">Membrane</keyword>
<proteinExistence type="predicted"/>
<feature type="transmembrane region" description="Helical" evidence="8">
    <location>
        <begin position="155"/>
        <end position="172"/>
    </location>
</feature>
<dbReference type="EMBL" id="CP119075">
    <property type="protein sequence ID" value="WED67383.1"/>
    <property type="molecule type" value="Genomic_DNA"/>
</dbReference>
<feature type="transmembrane region" description="Helical" evidence="8">
    <location>
        <begin position="179"/>
        <end position="202"/>
    </location>
</feature>
<feature type="transmembrane region" description="Helical" evidence="8">
    <location>
        <begin position="371"/>
        <end position="390"/>
    </location>
</feature>
<evidence type="ECO:0000313" key="10">
    <source>
        <dbReference type="EMBL" id="WED67383.1"/>
    </source>
</evidence>
<evidence type="ECO:0000259" key="9">
    <source>
        <dbReference type="Pfam" id="PF02366"/>
    </source>
</evidence>
<dbReference type="Proteomes" id="UP001218638">
    <property type="component" value="Chromosome"/>
</dbReference>
<keyword evidence="6 8" id="KW-1133">Transmembrane helix</keyword>
<evidence type="ECO:0000256" key="6">
    <source>
        <dbReference type="ARBA" id="ARBA00022989"/>
    </source>
</evidence>
<dbReference type="AlphaFoldDB" id="A0AAF0CST4"/>
<evidence type="ECO:0000313" key="11">
    <source>
        <dbReference type="Proteomes" id="UP001218638"/>
    </source>
</evidence>
<dbReference type="KEGG" id="slom:PXH66_11035"/>
<feature type="transmembrane region" description="Helical" evidence="8">
    <location>
        <begin position="131"/>
        <end position="149"/>
    </location>
</feature>
<dbReference type="GO" id="GO:0006493">
    <property type="term" value="P:protein O-linked glycosylation"/>
    <property type="evidence" value="ECO:0007669"/>
    <property type="project" value="InterPro"/>
</dbReference>
<evidence type="ECO:0000256" key="5">
    <source>
        <dbReference type="ARBA" id="ARBA00022692"/>
    </source>
</evidence>
<keyword evidence="5 8" id="KW-0812">Transmembrane</keyword>
<accession>A0AAF0CST4</accession>
<keyword evidence="3" id="KW-0328">Glycosyltransferase</keyword>
<evidence type="ECO:0000256" key="1">
    <source>
        <dbReference type="ARBA" id="ARBA00004651"/>
    </source>
</evidence>
<evidence type="ECO:0000256" key="8">
    <source>
        <dbReference type="SAM" id="Phobius"/>
    </source>
</evidence>
<dbReference type="GO" id="GO:0016763">
    <property type="term" value="F:pentosyltransferase activity"/>
    <property type="evidence" value="ECO:0007669"/>
    <property type="project" value="TreeGrafter"/>
</dbReference>
<evidence type="ECO:0000256" key="3">
    <source>
        <dbReference type="ARBA" id="ARBA00022676"/>
    </source>
</evidence>
<feature type="transmembrane region" description="Helical" evidence="8">
    <location>
        <begin position="100"/>
        <end position="119"/>
    </location>
</feature>
<feature type="domain" description="ArnT-like N-terminal" evidence="9">
    <location>
        <begin position="96"/>
        <end position="219"/>
    </location>
</feature>
<name>A0AAF0CST4_9BACT</name>
<comment type="subcellular location">
    <subcellularLocation>
        <location evidence="1">Cell membrane</location>
        <topology evidence="1">Multi-pass membrane protein</topology>
    </subcellularLocation>
</comment>
<dbReference type="GO" id="GO:0000030">
    <property type="term" value="F:mannosyltransferase activity"/>
    <property type="evidence" value="ECO:0007669"/>
    <property type="project" value="InterPro"/>
</dbReference>
<feature type="transmembrane region" description="Helical" evidence="8">
    <location>
        <begin position="320"/>
        <end position="338"/>
    </location>
</feature>
<sequence length="691" mass="80603">MHTKIRFTIPTPVWALFIACLIFHFFCTIQGWTWGFMLGHEFRQTQTALISYYIDLQDNFSLDYETPLFGPPWQMPLELPVYEWCVVWVKRVFGIKDFEAARTVSLTCFYAAFPAFYLLLGRSGLVPAHRLVVLALLLCCPVYIFYSRAFLIDPMAFMFSVWFLAAFVESMIRRQWRWWLLCTLVGSIAALIKSLVFLVWLFPAASYGAWSLWRDWQENGTRRALTTTVWGVGVVVLPYTSLRWWVDRTDAIKENPVTEVFTSKMLTEGNFGTYSLAARLSAHTWEHMFIRWSEAFTYWWSAGTIWLFGIMFCRTQRWRILTAIVLFMFGQFAFPYAYTGQDYYFYTCAAFGVMGMGFVVVGIWEKSRWPIWLRFILAALPFAALVTPYWRGYRPMQQVESHGGFGMTAALDYLLPNESVVVIQGEDWAAIRPYYIKRRAFMIRNGMERNERYMTWGLDNLRNESVDALMVDLSLSQREEWVADVTSRLNLNSWPTLRDNRFEVYFSPILDHELREIPEVVNFHEVRLVDAPSTDEEWWEPVRNLLPGKARRLFPVVNRDVFRYRIGYGYGLGDVQGTPALNFHPDSDLWVDAPVGPGRTEWRYGLAPAAYEKDGDRTNGVLFGLYAENASKERRSLFERKLRPTTEVSDRGIQTSLIDYVLAEDETLVFASRPLDSYAFDWAFFYSAKVE</sequence>
<evidence type="ECO:0000256" key="2">
    <source>
        <dbReference type="ARBA" id="ARBA00022475"/>
    </source>
</evidence>
<dbReference type="RefSeq" id="WP_330931537.1">
    <property type="nucleotide sequence ID" value="NZ_CP119075.1"/>
</dbReference>
<dbReference type="PANTHER" id="PTHR33908:SF11">
    <property type="entry name" value="MEMBRANE PROTEIN"/>
    <property type="match status" value="1"/>
</dbReference>
<dbReference type="InterPro" id="IPR050297">
    <property type="entry name" value="LipidA_mod_glycosyltrf_83"/>
</dbReference>
<keyword evidence="11" id="KW-1185">Reference proteome</keyword>
<dbReference type="PANTHER" id="PTHR33908">
    <property type="entry name" value="MANNOSYLTRANSFERASE YKCB-RELATED"/>
    <property type="match status" value="1"/>
</dbReference>
<dbReference type="Pfam" id="PF02366">
    <property type="entry name" value="PMT"/>
    <property type="match status" value="1"/>
</dbReference>
<gene>
    <name evidence="10" type="ORF">PXH66_11035</name>
</gene>
<feature type="transmembrane region" description="Helical" evidence="8">
    <location>
        <begin position="295"/>
        <end position="313"/>
    </location>
</feature>
<keyword evidence="2" id="KW-1003">Cell membrane</keyword>
<feature type="transmembrane region" description="Helical" evidence="8">
    <location>
        <begin position="344"/>
        <end position="364"/>
    </location>
</feature>
<dbReference type="InterPro" id="IPR003342">
    <property type="entry name" value="ArnT-like_N"/>
</dbReference>
<protein>
    <submittedName>
        <fullName evidence="10">Phospholipid carrier-dependent glycosyltransferase</fullName>
    </submittedName>
</protein>
<evidence type="ECO:0000256" key="4">
    <source>
        <dbReference type="ARBA" id="ARBA00022679"/>
    </source>
</evidence>
<organism evidence="10 11">
    <name type="scientific">Synoicihabitans lomoniglobus</name>
    <dbReference type="NCBI Taxonomy" id="2909285"/>
    <lineage>
        <taxon>Bacteria</taxon>
        <taxon>Pseudomonadati</taxon>
        <taxon>Verrucomicrobiota</taxon>
        <taxon>Opitutia</taxon>
        <taxon>Opitutales</taxon>
        <taxon>Opitutaceae</taxon>
        <taxon>Synoicihabitans</taxon>
    </lineage>
</organism>